<proteinExistence type="predicted"/>
<sequence>MVRLTLLLLCLCLVACGPYPRDARDSSDRARESMRVGLSHDPPYVVVRPGAEPSGPEVALIEAFANAHGLHVEWVVDGHEALMGDLVEHRLHMVAGGHAAKSPWTDVSWSRTFLVRDAQGRPAARRIALPPGENAWQLDVDRWLHAQREPSR</sequence>
<comment type="caution">
    <text evidence="2">The sequence shown here is derived from an EMBL/GenBank/DDBJ whole genome shotgun (WGS) entry which is preliminary data.</text>
</comment>
<evidence type="ECO:0000313" key="2">
    <source>
        <dbReference type="EMBL" id="MDR7191712.1"/>
    </source>
</evidence>
<dbReference type="SUPFAM" id="SSF53850">
    <property type="entry name" value="Periplasmic binding protein-like II"/>
    <property type="match status" value="1"/>
</dbReference>
<dbReference type="EMBL" id="JAVDWO010000001">
    <property type="protein sequence ID" value="MDR7191712.1"/>
    <property type="molecule type" value="Genomic_DNA"/>
</dbReference>
<protein>
    <recommendedName>
        <fullName evidence="4">ABC transporter substrate-binding protein</fullName>
    </recommendedName>
</protein>
<reference evidence="2 3" key="1">
    <citation type="submission" date="2023-07" db="EMBL/GenBank/DDBJ databases">
        <title>Sorghum-associated microbial communities from plants grown in Nebraska, USA.</title>
        <authorList>
            <person name="Schachtman D."/>
        </authorList>
    </citation>
    <scope>NUCLEOTIDE SEQUENCE [LARGE SCALE GENOMIC DNA]</scope>
    <source>
        <strain evidence="2 3">4099</strain>
    </source>
</reference>
<accession>A0ABU1XSH8</accession>
<organism evidence="2 3">
    <name type="scientific">Luteimonas terrae</name>
    <dbReference type="NCBI Taxonomy" id="1530191"/>
    <lineage>
        <taxon>Bacteria</taxon>
        <taxon>Pseudomonadati</taxon>
        <taxon>Pseudomonadota</taxon>
        <taxon>Gammaproteobacteria</taxon>
        <taxon>Lysobacterales</taxon>
        <taxon>Lysobacteraceae</taxon>
        <taxon>Luteimonas</taxon>
    </lineage>
</organism>
<feature type="chain" id="PRO_5046392540" description="ABC transporter substrate-binding protein" evidence="1">
    <location>
        <begin position="24"/>
        <end position="152"/>
    </location>
</feature>
<dbReference type="Proteomes" id="UP001256588">
    <property type="component" value="Unassembled WGS sequence"/>
</dbReference>
<keyword evidence="3" id="KW-1185">Reference proteome</keyword>
<dbReference type="Gene3D" id="3.40.190.10">
    <property type="entry name" value="Periplasmic binding protein-like II"/>
    <property type="match status" value="1"/>
</dbReference>
<dbReference type="RefSeq" id="WP_310232240.1">
    <property type="nucleotide sequence ID" value="NZ_JAVDWO010000001.1"/>
</dbReference>
<evidence type="ECO:0000256" key="1">
    <source>
        <dbReference type="SAM" id="SignalP"/>
    </source>
</evidence>
<evidence type="ECO:0008006" key="4">
    <source>
        <dbReference type="Google" id="ProtNLM"/>
    </source>
</evidence>
<name>A0ABU1XSH8_9GAMM</name>
<evidence type="ECO:0000313" key="3">
    <source>
        <dbReference type="Proteomes" id="UP001256588"/>
    </source>
</evidence>
<keyword evidence="1" id="KW-0732">Signal</keyword>
<feature type="signal peptide" evidence="1">
    <location>
        <begin position="1"/>
        <end position="23"/>
    </location>
</feature>
<gene>
    <name evidence="2" type="ORF">J2W68_000414</name>
</gene>